<dbReference type="Pfam" id="PF00725">
    <property type="entry name" value="3HCDH"/>
    <property type="match status" value="1"/>
</dbReference>
<dbReference type="InterPro" id="IPR013328">
    <property type="entry name" value="6PGD_dom2"/>
</dbReference>
<keyword evidence="3" id="KW-0560">Oxidoreductase</keyword>
<dbReference type="PANTHER" id="PTHR48075:SF5">
    <property type="entry name" value="3-HYDROXYBUTYRYL-COA DEHYDROGENASE"/>
    <property type="match status" value="1"/>
</dbReference>
<proteinExistence type="inferred from homology"/>
<dbReference type="InterPro" id="IPR006176">
    <property type="entry name" value="3-OHacyl-CoA_DH_NAD-bd"/>
</dbReference>
<dbReference type="Proteomes" id="UP001377337">
    <property type="component" value="Chromosome"/>
</dbReference>
<protein>
    <submittedName>
        <fullName evidence="6">3-hydroxyacyl-CoA dehydrogenase family protein</fullName>
    </submittedName>
</protein>
<evidence type="ECO:0000256" key="3">
    <source>
        <dbReference type="ARBA" id="ARBA00023002"/>
    </source>
</evidence>
<dbReference type="InterPro" id="IPR036291">
    <property type="entry name" value="NAD(P)-bd_dom_sf"/>
</dbReference>
<dbReference type="EMBL" id="CP147407">
    <property type="protein sequence ID" value="WXB98024.1"/>
    <property type="molecule type" value="Genomic_DNA"/>
</dbReference>
<gene>
    <name evidence="6" type="ORF">WCV65_05980</name>
</gene>
<comment type="pathway">
    <text evidence="1">Lipid metabolism; butanoate metabolism.</text>
</comment>
<evidence type="ECO:0000259" key="4">
    <source>
        <dbReference type="Pfam" id="PF00725"/>
    </source>
</evidence>
<dbReference type="PIRSF" id="PIRSF000105">
    <property type="entry name" value="HCDH"/>
    <property type="match status" value="1"/>
</dbReference>
<dbReference type="InterPro" id="IPR008927">
    <property type="entry name" value="6-PGluconate_DH-like_C_sf"/>
</dbReference>
<reference evidence="6 7" key="1">
    <citation type="submission" date="2024-02" db="EMBL/GenBank/DDBJ databases">
        <title>Seven novel Bacillus-like species.</title>
        <authorList>
            <person name="Liu G."/>
        </authorList>
    </citation>
    <scope>NUCLEOTIDE SEQUENCE [LARGE SCALE GENOMIC DNA]</scope>
    <source>
        <strain evidence="6 7">FJAT-52054</strain>
    </source>
</reference>
<evidence type="ECO:0000259" key="5">
    <source>
        <dbReference type="Pfam" id="PF02737"/>
    </source>
</evidence>
<dbReference type="SUPFAM" id="SSF51735">
    <property type="entry name" value="NAD(P)-binding Rossmann-fold domains"/>
    <property type="match status" value="1"/>
</dbReference>
<dbReference type="SUPFAM" id="SSF48179">
    <property type="entry name" value="6-phosphogluconate dehydrogenase C-terminal domain-like"/>
    <property type="match status" value="1"/>
</dbReference>
<sequence length="291" mass="31763">MGLTKIAVIGAGLMGSGIAQSLAMGGKRVTLYDSSKQSLKKAEASIEKSLQRFVKAGTMDKEVVFTVMEHIRPVHDVWEAVKDAELVIEAVPESLSLKKLVFEEIDRLAPEEAILATNTSELSVTAIGAATSRPDKVLGMHWFNPAPVMRLIEIVQGEDTSAETIKAVEEVSQEIGKETVIVKDRQGFVTTRALTAHLLECIRMHEEGVADAKGIDKAIRLGLNYPMGPLELADLVGLDTMLFVSEGMAAAYGDRFLPPQSLRKMVEAGHFGRKTGKGFYTYTDQRETSKQ</sequence>
<dbReference type="Pfam" id="PF02737">
    <property type="entry name" value="3HCDH_N"/>
    <property type="match status" value="1"/>
</dbReference>
<dbReference type="RefSeq" id="WP_035406512.1">
    <property type="nucleotide sequence ID" value="NZ_CP147407.1"/>
</dbReference>
<evidence type="ECO:0000313" key="7">
    <source>
        <dbReference type="Proteomes" id="UP001377337"/>
    </source>
</evidence>
<evidence type="ECO:0000256" key="2">
    <source>
        <dbReference type="ARBA" id="ARBA00009463"/>
    </source>
</evidence>
<keyword evidence="7" id="KW-1185">Reference proteome</keyword>
<dbReference type="InterPro" id="IPR006108">
    <property type="entry name" value="3HC_DH_C"/>
</dbReference>
<accession>A0ABZ2NKV8</accession>
<name>A0ABZ2NKV8_9BACI</name>
<feature type="domain" description="3-hydroxyacyl-CoA dehydrogenase C-terminal" evidence="4">
    <location>
        <begin position="187"/>
        <end position="282"/>
    </location>
</feature>
<organism evidence="6 7">
    <name type="scientific">Metabacillus sediminis</name>
    <dbReference type="NCBI Taxonomy" id="3117746"/>
    <lineage>
        <taxon>Bacteria</taxon>
        <taxon>Bacillati</taxon>
        <taxon>Bacillota</taxon>
        <taxon>Bacilli</taxon>
        <taxon>Bacillales</taxon>
        <taxon>Bacillaceae</taxon>
        <taxon>Metabacillus</taxon>
    </lineage>
</organism>
<dbReference type="Gene3D" id="1.10.1040.10">
    <property type="entry name" value="N-(1-d-carboxylethyl)-l-norvaline Dehydrogenase, domain 2"/>
    <property type="match status" value="1"/>
</dbReference>
<feature type="domain" description="3-hydroxyacyl-CoA dehydrogenase NAD binding" evidence="5">
    <location>
        <begin position="5"/>
        <end position="184"/>
    </location>
</feature>
<evidence type="ECO:0000313" key="6">
    <source>
        <dbReference type="EMBL" id="WXB98024.1"/>
    </source>
</evidence>
<comment type="similarity">
    <text evidence="2">Belongs to the 3-hydroxyacyl-CoA dehydrogenase family.</text>
</comment>
<dbReference type="PANTHER" id="PTHR48075">
    <property type="entry name" value="3-HYDROXYACYL-COA DEHYDROGENASE FAMILY PROTEIN"/>
    <property type="match status" value="1"/>
</dbReference>
<evidence type="ECO:0000256" key="1">
    <source>
        <dbReference type="ARBA" id="ARBA00005086"/>
    </source>
</evidence>
<dbReference type="InterPro" id="IPR022694">
    <property type="entry name" value="3-OHacyl-CoA_DH"/>
</dbReference>
<dbReference type="Gene3D" id="3.40.50.720">
    <property type="entry name" value="NAD(P)-binding Rossmann-like Domain"/>
    <property type="match status" value="1"/>
</dbReference>